<dbReference type="EMBL" id="DF820463">
    <property type="protein sequence ID" value="GAK54971.1"/>
    <property type="molecule type" value="Genomic_DNA"/>
</dbReference>
<name>A0A0S6W966_VECG1</name>
<accession>A0A0S6W966</accession>
<gene>
    <name evidence="1" type="ORF">U27_01802</name>
</gene>
<dbReference type="STRING" id="1499967.U27_01802"/>
<protein>
    <submittedName>
        <fullName evidence="1">Uncharacterized protein</fullName>
    </submittedName>
</protein>
<organism evidence="1">
    <name type="scientific">Vecturithrix granuli</name>
    <dbReference type="NCBI Taxonomy" id="1499967"/>
    <lineage>
        <taxon>Bacteria</taxon>
        <taxon>Candidatus Moduliflexota</taxon>
        <taxon>Candidatus Vecturitrichia</taxon>
        <taxon>Candidatus Vecturitrichales</taxon>
        <taxon>Candidatus Vecturitrichaceae</taxon>
        <taxon>Candidatus Vecturithrix</taxon>
    </lineage>
</organism>
<proteinExistence type="predicted"/>
<evidence type="ECO:0000313" key="1">
    <source>
        <dbReference type="EMBL" id="GAK54971.1"/>
    </source>
</evidence>
<sequence>MIWRLSGLMELYGFHIIRKKISLLMRNPCSFKGVAMSFGSPGTMNIRCTAKLQFRGCQRIRETGVSRYIFKGGDEQGRIWRCGECECSNHIA</sequence>
<dbReference type="Proteomes" id="UP000030661">
    <property type="component" value="Unassembled WGS sequence"/>
</dbReference>
<dbReference type="HOGENOM" id="CLU_2407301_0_0_0"/>
<evidence type="ECO:0000313" key="2">
    <source>
        <dbReference type="Proteomes" id="UP000030661"/>
    </source>
</evidence>
<reference evidence="1" key="1">
    <citation type="journal article" date="2015" name="PeerJ">
        <title>First genomic representation of candidate bacterial phylum KSB3 points to enhanced environmental sensing as a trigger of wastewater bulking.</title>
        <authorList>
            <person name="Sekiguchi Y."/>
            <person name="Ohashi A."/>
            <person name="Parks D.H."/>
            <person name="Yamauchi T."/>
            <person name="Tyson G.W."/>
            <person name="Hugenholtz P."/>
        </authorList>
    </citation>
    <scope>NUCLEOTIDE SEQUENCE [LARGE SCALE GENOMIC DNA]</scope>
</reference>
<dbReference type="AlphaFoldDB" id="A0A0S6W966"/>
<keyword evidence="2" id="KW-1185">Reference proteome</keyword>